<dbReference type="Proteomes" id="UP001424459">
    <property type="component" value="Unassembled WGS sequence"/>
</dbReference>
<evidence type="ECO:0000313" key="1">
    <source>
        <dbReference type="EMBL" id="GAA4033308.1"/>
    </source>
</evidence>
<proteinExistence type="predicted"/>
<dbReference type="EMBL" id="BAABBR010000001">
    <property type="protein sequence ID" value="GAA4033308.1"/>
    <property type="molecule type" value="Genomic_DNA"/>
</dbReference>
<name>A0ABP7TYV8_9SPHN</name>
<reference evidence="2" key="1">
    <citation type="journal article" date="2019" name="Int. J. Syst. Evol. Microbiol.">
        <title>The Global Catalogue of Microorganisms (GCM) 10K type strain sequencing project: providing services to taxonomists for standard genome sequencing and annotation.</title>
        <authorList>
            <consortium name="The Broad Institute Genomics Platform"/>
            <consortium name="The Broad Institute Genome Sequencing Center for Infectious Disease"/>
            <person name="Wu L."/>
            <person name="Ma J."/>
        </authorList>
    </citation>
    <scope>NUCLEOTIDE SEQUENCE [LARGE SCALE GENOMIC DNA]</scope>
    <source>
        <strain evidence="2">JCM 17564</strain>
    </source>
</reference>
<comment type="caution">
    <text evidence="1">The sequence shown here is derived from an EMBL/GenBank/DDBJ whole genome shotgun (WGS) entry which is preliminary data.</text>
</comment>
<gene>
    <name evidence="1" type="ORF">GCM10022281_11370</name>
</gene>
<organism evidence="1 2">
    <name type="scientific">Sphingomonas rosea</name>
    <dbReference type="NCBI Taxonomy" id="335605"/>
    <lineage>
        <taxon>Bacteria</taxon>
        <taxon>Pseudomonadati</taxon>
        <taxon>Pseudomonadota</taxon>
        <taxon>Alphaproteobacteria</taxon>
        <taxon>Sphingomonadales</taxon>
        <taxon>Sphingomonadaceae</taxon>
        <taxon>Sphingomonas</taxon>
    </lineage>
</organism>
<sequence length="51" mass="5775">MSLFQSLALSGIFLVVGGSAVLALEMMHSRRELRRSNLLLKDLLTTMRERL</sequence>
<accession>A0ABP7TYV8</accession>
<keyword evidence="2" id="KW-1185">Reference proteome</keyword>
<evidence type="ECO:0000313" key="2">
    <source>
        <dbReference type="Proteomes" id="UP001424459"/>
    </source>
</evidence>
<protein>
    <submittedName>
        <fullName evidence="1">Uncharacterized protein</fullName>
    </submittedName>
</protein>
<dbReference type="RefSeq" id="WP_344696064.1">
    <property type="nucleotide sequence ID" value="NZ_BAABBR010000001.1"/>
</dbReference>